<name>A0AAD8TMP9_LOLMU</name>
<evidence type="ECO:0000313" key="1">
    <source>
        <dbReference type="EMBL" id="KAK1684431.1"/>
    </source>
</evidence>
<dbReference type="Proteomes" id="UP001231189">
    <property type="component" value="Unassembled WGS sequence"/>
</dbReference>
<proteinExistence type="predicted"/>
<protein>
    <submittedName>
        <fullName evidence="1">Uncharacterized protein</fullName>
    </submittedName>
</protein>
<organism evidence="1 2">
    <name type="scientific">Lolium multiflorum</name>
    <name type="common">Italian ryegrass</name>
    <name type="synonym">Lolium perenne subsp. multiflorum</name>
    <dbReference type="NCBI Taxonomy" id="4521"/>
    <lineage>
        <taxon>Eukaryota</taxon>
        <taxon>Viridiplantae</taxon>
        <taxon>Streptophyta</taxon>
        <taxon>Embryophyta</taxon>
        <taxon>Tracheophyta</taxon>
        <taxon>Spermatophyta</taxon>
        <taxon>Magnoliopsida</taxon>
        <taxon>Liliopsida</taxon>
        <taxon>Poales</taxon>
        <taxon>Poaceae</taxon>
        <taxon>BOP clade</taxon>
        <taxon>Pooideae</taxon>
        <taxon>Poodae</taxon>
        <taxon>Poeae</taxon>
        <taxon>Poeae Chloroplast Group 2 (Poeae type)</taxon>
        <taxon>Loliodinae</taxon>
        <taxon>Loliinae</taxon>
        <taxon>Lolium</taxon>
    </lineage>
</organism>
<reference evidence="1" key="1">
    <citation type="submission" date="2023-07" db="EMBL/GenBank/DDBJ databases">
        <title>A chromosome-level genome assembly of Lolium multiflorum.</title>
        <authorList>
            <person name="Chen Y."/>
            <person name="Copetti D."/>
            <person name="Kolliker R."/>
            <person name="Studer B."/>
        </authorList>
    </citation>
    <scope>NUCLEOTIDE SEQUENCE</scope>
    <source>
        <strain evidence="1">02402/16</strain>
        <tissue evidence="1">Leaf</tissue>
    </source>
</reference>
<sequence length="99" mass="11734">MYHNYISARINERADNTKLVKKIAAEKSKIEKKYNTLVEVKKMLDDDEKRAMKENLAQTKNNTSTVEKELGETKRKQLKDEIHMLKQVQKTRSYQYTNV</sequence>
<dbReference type="EMBL" id="JAUUTY010000002">
    <property type="protein sequence ID" value="KAK1684431.1"/>
    <property type="molecule type" value="Genomic_DNA"/>
</dbReference>
<comment type="caution">
    <text evidence="1">The sequence shown here is derived from an EMBL/GenBank/DDBJ whole genome shotgun (WGS) entry which is preliminary data.</text>
</comment>
<evidence type="ECO:0000313" key="2">
    <source>
        <dbReference type="Proteomes" id="UP001231189"/>
    </source>
</evidence>
<dbReference type="AlphaFoldDB" id="A0AAD8TMP9"/>
<keyword evidence="2" id="KW-1185">Reference proteome</keyword>
<gene>
    <name evidence="1" type="ORF">QYE76_045279</name>
</gene>
<accession>A0AAD8TMP9</accession>